<reference evidence="2" key="1">
    <citation type="submission" date="2022-07" db="EMBL/GenBank/DDBJ databases">
        <title>Genome Sequence of Physisporinus lineatus.</title>
        <authorList>
            <person name="Buettner E."/>
        </authorList>
    </citation>
    <scope>NUCLEOTIDE SEQUENCE</scope>
    <source>
        <strain evidence="2">VT162</strain>
    </source>
</reference>
<evidence type="ECO:0000256" key="1">
    <source>
        <dbReference type="SAM" id="MobiDB-lite"/>
    </source>
</evidence>
<dbReference type="AlphaFoldDB" id="A0AAD5V0E8"/>
<evidence type="ECO:0000313" key="2">
    <source>
        <dbReference type="EMBL" id="KAJ3481013.1"/>
    </source>
</evidence>
<keyword evidence="3" id="KW-1185">Reference proteome</keyword>
<protein>
    <submittedName>
        <fullName evidence="2">Uncharacterized protein</fullName>
    </submittedName>
</protein>
<feature type="compositionally biased region" description="Pro residues" evidence="1">
    <location>
        <begin position="517"/>
        <end position="530"/>
    </location>
</feature>
<proteinExistence type="predicted"/>
<feature type="region of interest" description="Disordered" evidence="1">
    <location>
        <begin position="513"/>
        <end position="536"/>
    </location>
</feature>
<dbReference type="EMBL" id="JANAWD010000344">
    <property type="protein sequence ID" value="KAJ3481013.1"/>
    <property type="molecule type" value="Genomic_DNA"/>
</dbReference>
<dbReference type="Proteomes" id="UP001212997">
    <property type="component" value="Unassembled WGS sequence"/>
</dbReference>
<comment type="caution">
    <text evidence="2">The sequence shown here is derived from an EMBL/GenBank/DDBJ whole genome shotgun (WGS) entry which is preliminary data.</text>
</comment>
<accession>A0AAD5V0E8</accession>
<sequence length="536" mass="59024">MTRRINKRHATIRHPDLRRRSIPPSSVKFRLARKILAHYMKTKDKEATLRNYAGCLVFDQSTGCLRQGSTNSADVSWMTRSDARDYVLAELPESSSIDEICEQFSRMKISNEQKGWKTATDSDSIVDIGDLPAHEVAKALEDYVIDDLCDQFSKLSLSKQEKEDCCTPAEFDIGVSVGSSGSLEFFSASTSFDFCKESLIVSSTLRCVASVSLVLSAAISIASLVDLAEVPVPNVANGVDAQVMKRLREPSFTLSFFEEDEWHTAADIDASWSSSSGGVSLSDCSIDNHGDIEDNSSSEPEDEGDSDFFNLPVRETGGKGIRSCRRRLRRRQIKNAEVYTLSNSDSVDGAVPWTYKARWSTRPVIVVAHSPIRIISDSADSIPAPAGEVNAEVEDRSATANPVLDGTAHSNEVIAKDACDNDEEGDMTHSCDHSVIVHRIDEGCGKVEESSLESPTTFARTMLSGLRKWLDPILVPFSSSPSTKSTEPEQWQIPPPLFFGDESESYHFISSIGYPSRPLPRLPVSSPPKPFYDDLD</sequence>
<feature type="compositionally biased region" description="Acidic residues" evidence="1">
    <location>
        <begin position="293"/>
        <end position="306"/>
    </location>
</feature>
<feature type="region of interest" description="Disordered" evidence="1">
    <location>
        <begin position="284"/>
        <end position="314"/>
    </location>
</feature>
<organism evidence="2 3">
    <name type="scientific">Meripilus lineatus</name>
    <dbReference type="NCBI Taxonomy" id="2056292"/>
    <lineage>
        <taxon>Eukaryota</taxon>
        <taxon>Fungi</taxon>
        <taxon>Dikarya</taxon>
        <taxon>Basidiomycota</taxon>
        <taxon>Agaricomycotina</taxon>
        <taxon>Agaricomycetes</taxon>
        <taxon>Polyporales</taxon>
        <taxon>Meripilaceae</taxon>
        <taxon>Meripilus</taxon>
    </lineage>
</organism>
<gene>
    <name evidence="2" type="ORF">NLI96_g7957</name>
</gene>
<evidence type="ECO:0000313" key="3">
    <source>
        <dbReference type="Proteomes" id="UP001212997"/>
    </source>
</evidence>
<name>A0AAD5V0E8_9APHY</name>